<dbReference type="GO" id="GO:0008081">
    <property type="term" value="F:phosphoric diester hydrolase activity"/>
    <property type="evidence" value="ECO:0007669"/>
    <property type="project" value="InterPro"/>
</dbReference>
<dbReference type="Proteomes" id="UP000651482">
    <property type="component" value="Unassembled WGS sequence"/>
</dbReference>
<dbReference type="InterPro" id="IPR017946">
    <property type="entry name" value="PLC-like_Pdiesterase_TIM-brl"/>
</dbReference>
<name>A0A926DAT6_9FIRM</name>
<evidence type="ECO:0000259" key="1">
    <source>
        <dbReference type="PROSITE" id="PS51704"/>
    </source>
</evidence>
<dbReference type="EMBL" id="JACRSN010000017">
    <property type="protein sequence ID" value="MBC8534429.1"/>
    <property type="molecule type" value="Genomic_DNA"/>
</dbReference>
<dbReference type="SUPFAM" id="SSF51695">
    <property type="entry name" value="PLC-like phosphodiesterases"/>
    <property type="match status" value="1"/>
</dbReference>
<protein>
    <submittedName>
        <fullName evidence="2">Glycerophosphodiester phosphodiesterase</fullName>
    </submittedName>
</protein>
<dbReference type="InterPro" id="IPR030395">
    <property type="entry name" value="GP_PDE_dom"/>
</dbReference>
<keyword evidence="3" id="KW-1185">Reference proteome</keyword>
<organism evidence="2 3">
    <name type="scientific">Yeguia hominis</name>
    <dbReference type="NCBI Taxonomy" id="2763662"/>
    <lineage>
        <taxon>Bacteria</taxon>
        <taxon>Bacillati</taxon>
        <taxon>Bacillota</taxon>
        <taxon>Clostridia</taxon>
        <taxon>Eubacteriales</taxon>
        <taxon>Yeguiaceae</taxon>
        <taxon>Yeguia</taxon>
    </lineage>
</organism>
<dbReference type="PANTHER" id="PTHR46211:SF1">
    <property type="entry name" value="GLYCEROPHOSPHODIESTER PHOSPHODIESTERASE, CYTOPLASMIC"/>
    <property type="match status" value="1"/>
</dbReference>
<dbReference type="AlphaFoldDB" id="A0A926DAT6"/>
<dbReference type="PANTHER" id="PTHR46211">
    <property type="entry name" value="GLYCEROPHOSPHORYL DIESTER PHOSPHODIESTERASE"/>
    <property type="match status" value="1"/>
</dbReference>
<gene>
    <name evidence="2" type="ORF">IAG03_10620</name>
</gene>
<dbReference type="Pfam" id="PF03009">
    <property type="entry name" value="GDPD"/>
    <property type="match status" value="1"/>
</dbReference>
<sequence length="268" mass="30344">MLWILFDVLVGCLILLLYLIHPGARREAGWVREFAHRGLHGGEIPENSLAAFRAAREKGVGVELDVQFTKDGKLVVFHDRTLLRMCGVDRPVAACTYEEVRTCSLAGTSERIPLLEEVLPVLGDLPVVCEIKPYAGKDLPLLCQKTAEQFDRYPGNVCYESFSPFAVRWFRKNRPANLRGQLSANARKGEEGLKGYEAFALRNLLVNCLGRPDFIAFDFKADTFGFWFCRTFFRPILVAWTARGDKERAAVPAFYDAVIFETFPKEEE</sequence>
<dbReference type="Gene3D" id="3.20.20.190">
    <property type="entry name" value="Phosphatidylinositol (PI) phosphodiesterase"/>
    <property type="match status" value="1"/>
</dbReference>
<evidence type="ECO:0000313" key="2">
    <source>
        <dbReference type="EMBL" id="MBC8534429.1"/>
    </source>
</evidence>
<dbReference type="GO" id="GO:0006629">
    <property type="term" value="P:lipid metabolic process"/>
    <property type="evidence" value="ECO:0007669"/>
    <property type="project" value="InterPro"/>
</dbReference>
<proteinExistence type="predicted"/>
<evidence type="ECO:0000313" key="3">
    <source>
        <dbReference type="Proteomes" id="UP000651482"/>
    </source>
</evidence>
<reference evidence="2" key="1">
    <citation type="submission" date="2020-08" db="EMBL/GenBank/DDBJ databases">
        <title>Genome public.</title>
        <authorList>
            <person name="Liu C."/>
            <person name="Sun Q."/>
        </authorList>
    </citation>
    <scope>NUCLEOTIDE SEQUENCE</scope>
    <source>
        <strain evidence="2">NSJ-40</strain>
    </source>
</reference>
<accession>A0A926DAT6</accession>
<comment type="caution">
    <text evidence="2">The sequence shown here is derived from an EMBL/GenBank/DDBJ whole genome shotgun (WGS) entry which is preliminary data.</text>
</comment>
<dbReference type="PROSITE" id="PS51704">
    <property type="entry name" value="GP_PDE"/>
    <property type="match status" value="1"/>
</dbReference>
<feature type="domain" description="GP-PDE" evidence="1">
    <location>
        <begin position="31"/>
        <end position="268"/>
    </location>
</feature>